<evidence type="ECO:0000313" key="3">
    <source>
        <dbReference type="Proteomes" id="UP001202328"/>
    </source>
</evidence>
<protein>
    <submittedName>
        <fullName evidence="2">Uncharacterized protein</fullName>
    </submittedName>
</protein>
<proteinExistence type="predicted"/>
<evidence type="ECO:0000313" key="2">
    <source>
        <dbReference type="EMBL" id="KAI3920908.1"/>
    </source>
</evidence>
<organism evidence="2 3">
    <name type="scientific">Papaver atlanticum</name>
    <dbReference type="NCBI Taxonomy" id="357466"/>
    <lineage>
        <taxon>Eukaryota</taxon>
        <taxon>Viridiplantae</taxon>
        <taxon>Streptophyta</taxon>
        <taxon>Embryophyta</taxon>
        <taxon>Tracheophyta</taxon>
        <taxon>Spermatophyta</taxon>
        <taxon>Magnoliopsida</taxon>
        <taxon>Ranunculales</taxon>
        <taxon>Papaveraceae</taxon>
        <taxon>Papaveroideae</taxon>
        <taxon>Papaver</taxon>
    </lineage>
</organism>
<dbReference type="AlphaFoldDB" id="A0AAD4XIN5"/>
<dbReference type="EMBL" id="JAJJMB010008783">
    <property type="protein sequence ID" value="KAI3920908.1"/>
    <property type="molecule type" value="Genomic_DNA"/>
</dbReference>
<sequence length="84" mass="8971">MVSGLGVSIDRRCSQFHRDISFPRKGSLSDILHILTAKQGKAVTLNSQPDFPTNVRSRSIGKISMRKTSAKNPAASSGSPCAIS</sequence>
<feature type="compositionally biased region" description="Polar residues" evidence="1">
    <location>
        <begin position="70"/>
        <end position="84"/>
    </location>
</feature>
<feature type="region of interest" description="Disordered" evidence="1">
    <location>
        <begin position="47"/>
        <end position="84"/>
    </location>
</feature>
<gene>
    <name evidence="2" type="ORF">MKW98_015896</name>
</gene>
<evidence type="ECO:0000256" key="1">
    <source>
        <dbReference type="SAM" id="MobiDB-lite"/>
    </source>
</evidence>
<comment type="caution">
    <text evidence="2">The sequence shown here is derived from an EMBL/GenBank/DDBJ whole genome shotgun (WGS) entry which is preliminary data.</text>
</comment>
<accession>A0AAD4XIN5</accession>
<reference evidence="2" key="1">
    <citation type="submission" date="2022-04" db="EMBL/GenBank/DDBJ databases">
        <title>A functionally conserved STORR gene fusion in Papaver species that diverged 16.8 million years ago.</title>
        <authorList>
            <person name="Catania T."/>
        </authorList>
    </citation>
    <scope>NUCLEOTIDE SEQUENCE</scope>
    <source>
        <strain evidence="2">S-188037</strain>
    </source>
</reference>
<name>A0AAD4XIN5_9MAGN</name>
<keyword evidence="3" id="KW-1185">Reference proteome</keyword>
<feature type="compositionally biased region" description="Polar residues" evidence="1">
    <location>
        <begin position="47"/>
        <end position="57"/>
    </location>
</feature>
<dbReference type="Proteomes" id="UP001202328">
    <property type="component" value="Unassembled WGS sequence"/>
</dbReference>